<organism evidence="3">
    <name type="scientific">candidate division TA06 bacterium ADurb.Bin417</name>
    <dbReference type="NCBI Taxonomy" id="1852828"/>
    <lineage>
        <taxon>Bacteria</taxon>
        <taxon>Bacteria division TA06</taxon>
    </lineage>
</organism>
<dbReference type="Pfam" id="PF08486">
    <property type="entry name" value="SpoIID"/>
    <property type="match status" value="1"/>
</dbReference>
<dbReference type="PANTHER" id="PTHR30032">
    <property type="entry name" value="N-ACETYLMURAMOYL-L-ALANINE AMIDASE-RELATED"/>
    <property type="match status" value="1"/>
</dbReference>
<evidence type="ECO:0000256" key="1">
    <source>
        <dbReference type="SAM" id="SignalP"/>
    </source>
</evidence>
<dbReference type="GO" id="GO:0030288">
    <property type="term" value="C:outer membrane-bounded periplasmic space"/>
    <property type="evidence" value="ECO:0007669"/>
    <property type="project" value="TreeGrafter"/>
</dbReference>
<comment type="caution">
    <text evidence="3">The sequence shown here is derived from an EMBL/GenBank/DDBJ whole genome shotgun (WGS) entry which is preliminary data.</text>
</comment>
<dbReference type="InterPro" id="IPR013486">
    <property type="entry name" value="SpoIID/LytB"/>
</dbReference>
<evidence type="ECO:0000259" key="2">
    <source>
        <dbReference type="Pfam" id="PF08486"/>
    </source>
</evidence>
<feature type="signal peptide" evidence="1">
    <location>
        <begin position="1"/>
        <end position="26"/>
    </location>
</feature>
<dbReference type="EMBL" id="MWAK01000242">
    <property type="protein sequence ID" value="OPZ90634.1"/>
    <property type="molecule type" value="Genomic_DNA"/>
</dbReference>
<dbReference type="NCBIfam" id="TIGR02669">
    <property type="entry name" value="SpoIID_LytB"/>
    <property type="match status" value="1"/>
</dbReference>
<gene>
    <name evidence="3" type="primary">lytB</name>
    <name evidence="3" type="ORF">BWY73_01277</name>
</gene>
<dbReference type="GO" id="GO:0030435">
    <property type="term" value="P:sporulation resulting in formation of a cellular spore"/>
    <property type="evidence" value="ECO:0007669"/>
    <property type="project" value="InterPro"/>
</dbReference>
<dbReference type="Proteomes" id="UP000485484">
    <property type="component" value="Unassembled WGS sequence"/>
</dbReference>
<name>A0A1V5MBL3_UNCT6</name>
<keyword evidence="1" id="KW-0732">Signal</keyword>
<sequence>MRKRASLKVLLLLLFLAAGQAGQVRAQEPQVRLMRGGRVMTLGLEDYLIGVLAGEVSPNWPLEALKTMAVCARTYTINKMMVNSGGNYHLTDTMMDQVYKGNGRLWSSIRQAVDETRNEVLTYESAPAQVFYCASSGGCTASSLVVWGRYYPYLQAVADIYSTSDPYANWTLKVSERDFLRALGYTGHLGSIEVAERDESGRVGRLRIEVSGRSFQVAGRDIQRLRERLGWERLRSTLFDVKLEAGQVVFTGRGWGHGVGLSQWGSKRMAESGFTYQQILQFYFPGTTLGIIQSEE</sequence>
<dbReference type="PANTHER" id="PTHR30032:SF4">
    <property type="entry name" value="AMIDASE ENHANCER"/>
    <property type="match status" value="1"/>
</dbReference>
<evidence type="ECO:0000313" key="3">
    <source>
        <dbReference type="EMBL" id="OPZ90634.1"/>
    </source>
</evidence>
<dbReference type="InterPro" id="IPR051922">
    <property type="entry name" value="Bact_Sporulation_Assoc"/>
</dbReference>
<accession>A0A1V5MBL3</accession>
<dbReference type="AlphaFoldDB" id="A0A1V5MBL3"/>
<proteinExistence type="predicted"/>
<reference evidence="3" key="1">
    <citation type="submission" date="2017-02" db="EMBL/GenBank/DDBJ databases">
        <title>Delving into the versatile metabolic prowess of the omnipresent phylum Bacteroidetes.</title>
        <authorList>
            <person name="Nobu M.K."/>
            <person name="Mei R."/>
            <person name="Narihiro T."/>
            <person name="Kuroda K."/>
            <person name="Liu W.-T."/>
        </authorList>
    </citation>
    <scope>NUCLEOTIDE SEQUENCE</scope>
    <source>
        <strain evidence="3">ADurb.Bin417</strain>
    </source>
</reference>
<dbReference type="InterPro" id="IPR013693">
    <property type="entry name" value="SpoIID/LytB_N"/>
</dbReference>
<feature type="domain" description="Sporulation stage II protein D amidase enhancer LytB N-terminal" evidence="2">
    <location>
        <begin position="39"/>
        <end position="123"/>
    </location>
</feature>
<protein>
    <submittedName>
        <fullName evidence="3">Amidase enhancer</fullName>
    </submittedName>
</protein>
<feature type="chain" id="PRO_5012279868" evidence="1">
    <location>
        <begin position="27"/>
        <end position="296"/>
    </location>
</feature>